<evidence type="ECO:0000256" key="2">
    <source>
        <dbReference type="ARBA" id="ARBA00022771"/>
    </source>
</evidence>
<keyword evidence="1" id="KW-0479">Metal-binding</keyword>
<comment type="caution">
    <text evidence="7">The sequence shown here is derived from an EMBL/GenBank/DDBJ whole genome shotgun (WGS) entry which is preliminary data.</text>
</comment>
<dbReference type="Gene3D" id="3.30.40.10">
    <property type="entry name" value="Zinc/RING finger domain, C3HC4 (zinc finger)"/>
    <property type="match status" value="2"/>
</dbReference>
<name>A0AAD4N8Y9_9BILA</name>
<dbReference type="InterPro" id="IPR013083">
    <property type="entry name" value="Znf_RING/FYVE/PHD"/>
</dbReference>
<feature type="compositionally biased region" description="Polar residues" evidence="5">
    <location>
        <begin position="275"/>
        <end position="286"/>
    </location>
</feature>
<feature type="region of interest" description="Disordered" evidence="5">
    <location>
        <begin position="239"/>
        <end position="305"/>
    </location>
</feature>
<keyword evidence="2 4" id="KW-0863">Zinc-finger</keyword>
<dbReference type="GO" id="GO:0008270">
    <property type="term" value="F:zinc ion binding"/>
    <property type="evidence" value="ECO:0007669"/>
    <property type="project" value="UniProtKB-KW"/>
</dbReference>
<dbReference type="AlphaFoldDB" id="A0AAD4N8Y9"/>
<protein>
    <submittedName>
        <fullName evidence="7">PHD-finger domain-containing protein</fullName>
    </submittedName>
</protein>
<dbReference type="PANTHER" id="PTHR45975">
    <property type="entry name" value="NUCLEOSOME-REMODELING FACTOR SUBUNIT BPTF"/>
    <property type="match status" value="1"/>
</dbReference>
<dbReference type="PROSITE" id="PS50016">
    <property type="entry name" value="ZF_PHD_2"/>
    <property type="match status" value="2"/>
</dbReference>
<gene>
    <name evidence="7" type="ORF">DdX_05439</name>
</gene>
<dbReference type="InterPro" id="IPR019787">
    <property type="entry name" value="Znf_PHD-finger"/>
</dbReference>
<evidence type="ECO:0000256" key="3">
    <source>
        <dbReference type="ARBA" id="ARBA00022833"/>
    </source>
</evidence>
<feature type="compositionally biased region" description="Polar residues" evidence="5">
    <location>
        <begin position="361"/>
        <end position="374"/>
    </location>
</feature>
<dbReference type="InterPro" id="IPR038028">
    <property type="entry name" value="BPTF"/>
</dbReference>
<evidence type="ECO:0000313" key="7">
    <source>
        <dbReference type="EMBL" id="KAI1720068.1"/>
    </source>
</evidence>
<organism evidence="7 8">
    <name type="scientific">Ditylenchus destructor</name>
    <dbReference type="NCBI Taxonomy" id="166010"/>
    <lineage>
        <taxon>Eukaryota</taxon>
        <taxon>Metazoa</taxon>
        <taxon>Ecdysozoa</taxon>
        <taxon>Nematoda</taxon>
        <taxon>Chromadorea</taxon>
        <taxon>Rhabditida</taxon>
        <taxon>Tylenchina</taxon>
        <taxon>Tylenchomorpha</taxon>
        <taxon>Sphaerularioidea</taxon>
        <taxon>Anguinidae</taxon>
        <taxon>Anguininae</taxon>
        <taxon>Ditylenchus</taxon>
    </lineage>
</organism>
<feature type="compositionally biased region" description="Basic and acidic residues" evidence="5">
    <location>
        <begin position="256"/>
        <end position="269"/>
    </location>
</feature>
<feature type="region of interest" description="Disordered" evidence="5">
    <location>
        <begin position="326"/>
        <end position="395"/>
    </location>
</feature>
<dbReference type="EMBL" id="JAKKPZ010000006">
    <property type="protein sequence ID" value="KAI1720068.1"/>
    <property type="molecule type" value="Genomic_DNA"/>
</dbReference>
<dbReference type="SUPFAM" id="SSF57903">
    <property type="entry name" value="FYVE/PHD zinc finger"/>
    <property type="match status" value="2"/>
</dbReference>
<keyword evidence="3" id="KW-0862">Zinc</keyword>
<dbReference type="GO" id="GO:0016589">
    <property type="term" value="C:NURF complex"/>
    <property type="evidence" value="ECO:0007669"/>
    <property type="project" value="InterPro"/>
</dbReference>
<keyword evidence="8" id="KW-1185">Reference proteome</keyword>
<feature type="compositionally biased region" description="Polar residues" evidence="5">
    <location>
        <begin position="159"/>
        <end position="168"/>
    </location>
</feature>
<dbReference type="InterPro" id="IPR019786">
    <property type="entry name" value="Zinc_finger_PHD-type_CS"/>
</dbReference>
<sequence length="519" mass="58122">MTVCSKPKSFKYGELERCASTSAYSNSTSMDSLCTFARENSNTTTTEEDAECRTEICSSASSTSLSLPSLSSEEEDWKQFGYLLDASEPRLDFDATVPYHQQFDETPTFMRSNSSPAVPEVATAHLKCDPASQLEISSLDVEVSSSTDFDSSASAMQCEQNASSSTKTEAQDDEPVAKRTRRSLATRDAMKDSLAKLSNVSKEEMISKFLQSSPKASVSRVHNVCRPWWHKKIITSSELPSEKQEAVSASEDENDENKREAFRRPKEFGDAPFGSRNSNPESQSKQKVGETIKLEPASVKQETDDPTFNEYIDAHKNLLSLDAIKSQPLSPSSHSADEERAITKASRSRKRPRPSPEKAKQSTSGRLNTPTSTRKQNRREQKVTQSAEADNEEGDLVLDPKKKHCSCGTSYDPKKFYLMCDRCRQWFHGKCVGITEKRAQKMDSWMCAECEKEKAQDAEELYCVCHQPYDESRFYVGCDSCEDWFHPECINSTKEEVAKVDHFICPNCRQSATSGNLSS</sequence>
<evidence type="ECO:0000256" key="4">
    <source>
        <dbReference type="PROSITE-ProRule" id="PRU00146"/>
    </source>
</evidence>
<feature type="domain" description="PHD-type" evidence="6">
    <location>
        <begin position="402"/>
        <end position="453"/>
    </location>
</feature>
<dbReference type="InterPro" id="IPR011011">
    <property type="entry name" value="Znf_FYVE_PHD"/>
</dbReference>
<evidence type="ECO:0000313" key="8">
    <source>
        <dbReference type="Proteomes" id="UP001201812"/>
    </source>
</evidence>
<feature type="region of interest" description="Disordered" evidence="5">
    <location>
        <begin position="159"/>
        <end position="189"/>
    </location>
</feature>
<dbReference type="GO" id="GO:0000978">
    <property type="term" value="F:RNA polymerase II cis-regulatory region sequence-specific DNA binding"/>
    <property type="evidence" value="ECO:0007669"/>
    <property type="project" value="TreeGrafter"/>
</dbReference>
<dbReference type="PROSITE" id="PS01359">
    <property type="entry name" value="ZF_PHD_1"/>
    <property type="match status" value="1"/>
</dbReference>
<dbReference type="Proteomes" id="UP001201812">
    <property type="component" value="Unassembled WGS sequence"/>
</dbReference>
<dbReference type="Pfam" id="PF00628">
    <property type="entry name" value="PHD"/>
    <property type="match status" value="2"/>
</dbReference>
<dbReference type="PANTHER" id="PTHR45975:SF2">
    <property type="entry name" value="NUCLEOSOME-REMODELING FACTOR SUBUNIT BPTF"/>
    <property type="match status" value="1"/>
</dbReference>
<proteinExistence type="predicted"/>
<evidence type="ECO:0000256" key="5">
    <source>
        <dbReference type="SAM" id="MobiDB-lite"/>
    </source>
</evidence>
<dbReference type="CDD" id="cd15560">
    <property type="entry name" value="PHD2_3_BPTF"/>
    <property type="match status" value="1"/>
</dbReference>
<reference evidence="7" key="1">
    <citation type="submission" date="2022-01" db="EMBL/GenBank/DDBJ databases">
        <title>Genome Sequence Resource for Two Populations of Ditylenchus destructor, the Migratory Endoparasitic Phytonematode.</title>
        <authorList>
            <person name="Zhang H."/>
            <person name="Lin R."/>
            <person name="Xie B."/>
        </authorList>
    </citation>
    <scope>NUCLEOTIDE SEQUENCE</scope>
    <source>
        <strain evidence="7">BazhouSP</strain>
    </source>
</reference>
<feature type="domain" description="PHD-type" evidence="6">
    <location>
        <begin position="460"/>
        <end position="511"/>
    </location>
</feature>
<dbReference type="SMART" id="SM00249">
    <property type="entry name" value="PHD"/>
    <property type="match status" value="2"/>
</dbReference>
<accession>A0AAD4N8Y9</accession>
<evidence type="ECO:0000259" key="6">
    <source>
        <dbReference type="PROSITE" id="PS50016"/>
    </source>
</evidence>
<dbReference type="GO" id="GO:0006357">
    <property type="term" value="P:regulation of transcription by RNA polymerase II"/>
    <property type="evidence" value="ECO:0007669"/>
    <property type="project" value="InterPro"/>
</dbReference>
<evidence type="ECO:0000256" key="1">
    <source>
        <dbReference type="ARBA" id="ARBA00022723"/>
    </source>
</evidence>
<dbReference type="InterPro" id="IPR001965">
    <property type="entry name" value="Znf_PHD"/>
</dbReference>